<accession>A0AAD9NGY9</accession>
<sequence length="282" mass="32506">MVCSRSSVSTAVLLPMRTEGSLETMPVCTLCNKSFGSKFSYTRHMAQHWGRFTYSCDLCGQGFMVKGSLENHRRNHTGERLVCICGAKFVSYQGYRQHQRKYDCLEKSYRSSCTEALRRGARANQSQGESQVDMDKMWSIALDVFSKKPFSRQCNTCKKTFTTMHGYSTHMSQHMGQFKYTCRICGQGYMRRRLPFWCEDCRKYFTSPEGFKLHKSRHRGLFPYTCQYCGRGFSARTNLVDHVRQHTGERLQCSLCSSTFISSLGYRGHMTKIHGITNPTLT</sequence>
<evidence type="ECO:0000256" key="1">
    <source>
        <dbReference type="ARBA" id="ARBA00022723"/>
    </source>
</evidence>
<keyword evidence="3 5" id="KW-0863">Zinc-finger</keyword>
<protein>
    <recommendedName>
        <fullName evidence="6">C2H2-type domain-containing protein</fullName>
    </recommendedName>
</protein>
<evidence type="ECO:0000313" key="7">
    <source>
        <dbReference type="EMBL" id="KAK2168218.1"/>
    </source>
</evidence>
<dbReference type="InterPro" id="IPR013087">
    <property type="entry name" value="Znf_C2H2_type"/>
</dbReference>
<dbReference type="EMBL" id="JAODUP010000019">
    <property type="protein sequence ID" value="KAK2168218.1"/>
    <property type="molecule type" value="Genomic_DNA"/>
</dbReference>
<dbReference type="SMART" id="SM00355">
    <property type="entry name" value="ZnF_C2H2"/>
    <property type="match status" value="6"/>
</dbReference>
<dbReference type="Proteomes" id="UP001208570">
    <property type="component" value="Unassembled WGS sequence"/>
</dbReference>
<dbReference type="AlphaFoldDB" id="A0AAD9NGY9"/>
<keyword evidence="4" id="KW-0862">Zinc</keyword>
<dbReference type="Pfam" id="PF13894">
    <property type="entry name" value="zf-C2H2_4"/>
    <property type="match status" value="1"/>
</dbReference>
<dbReference type="InterPro" id="IPR036236">
    <property type="entry name" value="Znf_C2H2_sf"/>
</dbReference>
<feature type="domain" description="C2H2-type" evidence="6">
    <location>
        <begin position="224"/>
        <end position="251"/>
    </location>
</feature>
<evidence type="ECO:0000256" key="3">
    <source>
        <dbReference type="ARBA" id="ARBA00022771"/>
    </source>
</evidence>
<keyword evidence="8" id="KW-1185">Reference proteome</keyword>
<feature type="domain" description="C2H2-type" evidence="6">
    <location>
        <begin position="26"/>
        <end position="53"/>
    </location>
</feature>
<organism evidence="7 8">
    <name type="scientific">Paralvinella palmiformis</name>
    <dbReference type="NCBI Taxonomy" id="53620"/>
    <lineage>
        <taxon>Eukaryota</taxon>
        <taxon>Metazoa</taxon>
        <taxon>Spiralia</taxon>
        <taxon>Lophotrochozoa</taxon>
        <taxon>Annelida</taxon>
        <taxon>Polychaeta</taxon>
        <taxon>Sedentaria</taxon>
        <taxon>Canalipalpata</taxon>
        <taxon>Terebellida</taxon>
        <taxon>Terebelliformia</taxon>
        <taxon>Alvinellidae</taxon>
        <taxon>Paralvinella</taxon>
    </lineage>
</organism>
<dbReference type="PROSITE" id="PS50157">
    <property type="entry name" value="ZINC_FINGER_C2H2_2"/>
    <property type="match status" value="5"/>
</dbReference>
<keyword evidence="1" id="KW-0479">Metal-binding</keyword>
<evidence type="ECO:0000313" key="8">
    <source>
        <dbReference type="Proteomes" id="UP001208570"/>
    </source>
</evidence>
<gene>
    <name evidence="7" type="ORF">LSH36_19g06015</name>
</gene>
<dbReference type="GO" id="GO:0000977">
    <property type="term" value="F:RNA polymerase II transcription regulatory region sequence-specific DNA binding"/>
    <property type="evidence" value="ECO:0007669"/>
    <property type="project" value="TreeGrafter"/>
</dbReference>
<dbReference type="GO" id="GO:0000981">
    <property type="term" value="F:DNA-binding transcription factor activity, RNA polymerase II-specific"/>
    <property type="evidence" value="ECO:0007669"/>
    <property type="project" value="TreeGrafter"/>
</dbReference>
<dbReference type="Gene3D" id="3.30.160.60">
    <property type="entry name" value="Classic Zinc Finger"/>
    <property type="match status" value="3"/>
</dbReference>
<dbReference type="Pfam" id="PF00096">
    <property type="entry name" value="zf-C2H2"/>
    <property type="match status" value="2"/>
</dbReference>
<evidence type="ECO:0000256" key="4">
    <source>
        <dbReference type="ARBA" id="ARBA00022833"/>
    </source>
</evidence>
<dbReference type="GO" id="GO:0005634">
    <property type="term" value="C:nucleus"/>
    <property type="evidence" value="ECO:0007669"/>
    <property type="project" value="TreeGrafter"/>
</dbReference>
<dbReference type="SUPFAM" id="SSF57667">
    <property type="entry name" value="beta-beta-alpha zinc fingers"/>
    <property type="match status" value="4"/>
</dbReference>
<dbReference type="PROSITE" id="PS00028">
    <property type="entry name" value="ZINC_FINGER_C2H2_1"/>
    <property type="match status" value="5"/>
</dbReference>
<dbReference type="PANTHER" id="PTHR24409:SF295">
    <property type="entry name" value="AZ2-RELATED"/>
    <property type="match status" value="1"/>
</dbReference>
<feature type="domain" description="C2H2-type" evidence="6">
    <location>
        <begin position="196"/>
        <end position="223"/>
    </location>
</feature>
<dbReference type="PANTHER" id="PTHR24409">
    <property type="entry name" value="ZINC FINGER PROTEIN 142"/>
    <property type="match status" value="1"/>
</dbReference>
<dbReference type="GO" id="GO:0008270">
    <property type="term" value="F:zinc ion binding"/>
    <property type="evidence" value="ECO:0007669"/>
    <property type="project" value="UniProtKB-KW"/>
</dbReference>
<dbReference type="FunFam" id="3.30.160.60:FF:000065">
    <property type="entry name" value="B-cell CLL/lymphoma 6, member B"/>
    <property type="match status" value="1"/>
</dbReference>
<dbReference type="Pfam" id="PF12874">
    <property type="entry name" value="zf-met"/>
    <property type="match status" value="1"/>
</dbReference>
<evidence type="ECO:0000259" key="6">
    <source>
        <dbReference type="PROSITE" id="PS50157"/>
    </source>
</evidence>
<reference evidence="7" key="1">
    <citation type="journal article" date="2023" name="Mol. Biol. Evol.">
        <title>Third-Generation Sequencing Reveals the Adaptive Role of the Epigenome in Three Deep-Sea Polychaetes.</title>
        <authorList>
            <person name="Perez M."/>
            <person name="Aroh O."/>
            <person name="Sun Y."/>
            <person name="Lan Y."/>
            <person name="Juniper S.K."/>
            <person name="Young C.R."/>
            <person name="Angers B."/>
            <person name="Qian P.Y."/>
        </authorList>
    </citation>
    <scope>NUCLEOTIDE SEQUENCE</scope>
    <source>
        <strain evidence="7">P08H-3</strain>
    </source>
</reference>
<feature type="domain" description="C2H2-type" evidence="6">
    <location>
        <begin position="54"/>
        <end position="81"/>
    </location>
</feature>
<keyword evidence="2" id="KW-0677">Repeat</keyword>
<evidence type="ECO:0000256" key="2">
    <source>
        <dbReference type="ARBA" id="ARBA00022737"/>
    </source>
</evidence>
<dbReference type="FunFam" id="3.30.160.60:FF:000100">
    <property type="entry name" value="Zinc finger 45-like"/>
    <property type="match status" value="1"/>
</dbReference>
<name>A0AAD9NGY9_9ANNE</name>
<proteinExistence type="predicted"/>
<evidence type="ECO:0000256" key="5">
    <source>
        <dbReference type="PROSITE-ProRule" id="PRU00042"/>
    </source>
</evidence>
<feature type="domain" description="C2H2-type" evidence="6">
    <location>
        <begin position="152"/>
        <end position="179"/>
    </location>
</feature>
<comment type="caution">
    <text evidence="7">The sequence shown here is derived from an EMBL/GenBank/DDBJ whole genome shotgun (WGS) entry which is preliminary data.</text>
</comment>